<protein>
    <submittedName>
        <fullName evidence="6">HlyD family secretion protein</fullName>
    </submittedName>
</protein>
<proteinExistence type="predicted"/>
<dbReference type="PANTHER" id="PTHR30386">
    <property type="entry name" value="MEMBRANE FUSION SUBUNIT OF EMRAB-TOLC MULTIDRUG EFFLUX PUMP"/>
    <property type="match status" value="1"/>
</dbReference>
<dbReference type="SUPFAM" id="SSF111369">
    <property type="entry name" value="HlyD-like secretion proteins"/>
    <property type="match status" value="2"/>
</dbReference>
<dbReference type="KEGG" id="spai:FPZ24_07105"/>
<evidence type="ECO:0000256" key="3">
    <source>
        <dbReference type="SAM" id="Phobius"/>
    </source>
</evidence>
<dbReference type="EMBL" id="CP042306">
    <property type="protein sequence ID" value="QDZ07274.1"/>
    <property type="molecule type" value="Genomic_DNA"/>
</dbReference>
<keyword evidence="3" id="KW-0472">Membrane</keyword>
<name>A0A5B8LI32_9SPHN</name>
<reference evidence="6 7" key="1">
    <citation type="submission" date="2019-07" db="EMBL/GenBank/DDBJ databases">
        <title>Full genome sequence of Sphingomonas sp. 4R-6-7(HKS19).</title>
        <authorList>
            <person name="Im W.-T."/>
        </authorList>
    </citation>
    <scope>NUCLEOTIDE SEQUENCE [LARGE SCALE GENOMIC DNA]</scope>
    <source>
        <strain evidence="6 7">HKS19</strain>
    </source>
</reference>
<dbReference type="Pfam" id="PF25917">
    <property type="entry name" value="BSH_RND"/>
    <property type="match status" value="1"/>
</dbReference>
<dbReference type="InterPro" id="IPR050739">
    <property type="entry name" value="MFP"/>
</dbReference>
<evidence type="ECO:0000256" key="2">
    <source>
        <dbReference type="SAM" id="MobiDB-lite"/>
    </source>
</evidence>
<dbReference type="Pfam" id="PF25954">
    <property type="entry name" value="Beta-barrel_RND_2"/>
    <property type="match status" value="1"/>
</dbReference>
<accession>A0A5B8LI32</accession>
<feature type="transmembrane region" description="Helical" evidence="3">
    <location>
        <begin position="145"/>
        <end position="166"/>
    </location>
</feature>
<evidence type="ECO:0000259" key="4">
    <source>
        <dbReference type="Pfam" id="PF25917"/>
    </source>
</evidence>
<feature type="compositionally biased region" description="Basic and acidic residues" evidence="2">
    <location>
        <begin position="98"/>
        <end position="125"/>
    </location>
</feature>
<dbReference type="Gene3D" id="2.40.50.100">
    <property type="match status" value="1"/>
</dbReference>
<feature type="coiled-coil region" evidence="1">
    <location>
        <begin position="223"/>
        <end position="250"/>
    </location>
</feature>
<evidence type="ECO:0000259" key="5">
    <source>
        <dbReference type="Pfam" id="PF25954"/>
    </source>
</evidence>
<dbReference type="InterPro" id="IPR058792">
    <property type="entry name" value="Beta-barrel_RND_2"/>
</dbReference>
<feature type="compositionally biased region" description="Basic and acidic residues" evidence="2">
    <location>
        <begin position="63"/>
        <end position="84"/>
    </location>
</feature>
<dbReference type="GO" id="GO:0055085">
    <property type="term" value="P:transmembrane transport"/>
    <property type="evidence" value="ECO:0007669"/>
    <property type="project" value="InterPro"/>
</dbReference>
<dbReference type="Proteomes" id="UP000315673">
    <property type="component" value="Chromosome"/>
</dbReference>
<evidence type="ECO:0000313" key="6">
    <source>
        <dbReference type="EMBL" id="QDZ07274.1"/>
    </source>
</evidence>
<feature type="domain" description="CusB-like beta-barrel" evidence="5">
    <location>
        <begin position="385"/>
        <end position="424"/>
    </location>
</feature>
<keyword evidence="1" id="KW-0175">Coiled coil</keyword>
<feature type="domain" description="Multidrug resistance protein MdtA-like barrel-sandwich hybrid" evidence="4">
    <location>
        <begin position="183"/>
        <end position="381"/>
    </location>
</feature>
<dbReference type="Gene3D" id="2.40.30.170">
    <property type="match status" value="1"/>
</dbReference>
<feature type="region of interest" description="Disordered" evidence="2">
    <location>
        <begin position="1"/>
        <end position="137"/>
    </location>
</feature>
<keyword evidence="3" id="KW-0812">Transmembrane</keyword>
<dbReference type="PANTHER" id="PTHR30386:SF24">
    <property type="entry name" value="MULTIDRUG RESISTANCE EFFLUX PUMP"/>
    <property type="match status" value="1"/>
</dbReference>
<gene>
    <name evidence="6" type="ORF">FPZ24_07105</name>
</gene>
<dbReference type="Gene3D" id="1.10.287.470">
    <property type="entry name" value="Helix hairpin bin"/>
    <property type="match status" value="1"/>
</dbReference>
<organism evidence="6 7">
    <name type="scientific">Sphingomonas panacisoli</name>
    <dbReference type="NCBI Taxonomy" id="1813879"/>
    <lineage>
        <taxon>Bacteria</taxon>
        <taxon>Pseudomonadati</taxon>
        <taxon>Pseudomonadota</taxon>
        <taxon>Alphaproteobacteria</taxon>
        <taxon>Sphingomonadales</taxon>
        <taxon>Sphingomonadaceae</taxon>
        <taxon>Sphingomonas</taxon>
    </lineage>
</organism>
<evidence type="ECO:0000256" key="1">
    <source>
        <dbReference type="SAM" id="Coils"/>
    </source>
</evidence>
<sequence length="484" mass="52178">MGAVHHARAAQSDRGVRAHLCRTDGPDRASAGRVDLRRHRRAGPASGAARGYFAVRPGVGDEGGARDVPQDARARDAERRDYRRICRAGRGQYRRHPRPDDRRATGADMSEDKPADATDTDRDDVPEKDESENGENKTPIFRKPMFWIITIAVVAVLVIGGTLYYLHSRQFESTDDAFVDAHIVRIAPEVSGTLIEVADLDNRHVKAGQLLAVIKPSGPQAQLAEAQAGIDQATAQYSQAQAQIAAAVATRDQTQSQALAPIAAATKAAQDLARYESLARIDRSAVASTQLDQARANARSTAGQAAAARRQVSSADAQIAVARKAADAAGALIKARRAQADQARITLNDLRLTAPVSGQVVNRSINVGSYVAPGTQVMAIVPDAMWITANFKETQLKDMRLGQEVTIKVDAFPDVEFRGRVDSIQRGAGQAFSILPPQNATGNFVKVVQRVPVRITFLIGKDYPDPRNYPIGPGMSVVPTVKVR</sequence>
<dbReference type="InterPro" id="IPR058625">
    <property type="entry name" value="MdtA-like_BSH"/>
</dbReference>
<evidence type="ECO:0000313" key="7">
    <source>
        <dbReference type="Proteomes" id="UP000315673"/>
    </source>
</evidence>
<keyword evidence="7" id="KW-1185">Reference proteome</keyword>
<keyword evidence="3" id="KW-1133">Transmembrane helix</keyword>
<dbReference type="OrthoDB" id="9811754at2"/>
<dbReference type="AlphaFoldDB" id="A0A5B8LI32"/>